<dbReference type="SMART" id="SM00944">
    <property type="entry name" value="Pro-kuma_activ"/>
    <property type="match status" value="1"/>
</dbReference>
<reference evidence="11 12" key="1">
    <citation type="submission" date="2024-01" db="EMBL/GenBank/DDBJ databases">
        <authorList>
            <person name="Allen C."/>
            <person name="Tagirdzhanova G."/>
        </authorList>
    </citation>
    <scope>NUCLEOTIDE SEQUENCE [LARGE SCALE GENOMIC DNA]</scope>
</reference>
<feature type="binding site" evidence="8">
    <location>
        <position position="670"/>
    </location>
    <ligand>
        <name>Ca(2+)</name>
        <dbReference type="ChEBI" id="CHEBI:29108"/>
    </ligand>
</feature>
<evidence type="ECO:0000256" key="7">
    <source>
        <dbReference type="ARBA" id="ARBA00023145"/>
    </source>
</evidence>
<dbReference type="EMBL" id="CAWUHD010000018">
    <property type="protein sequence ID" value="CAK7215863.1"/>
    <property type="molecule type" value="Genomic_DNA"/>
</dbReference>
<dbReference type="InterPro" id="IPR030400">
    <property type="entry name" value="Sedolisin_dom"/>
</dbReference>
<sequence length="691" mass="74597">MNHANSTRGMLLPMRIGFTQADDVVANAHRLLMDRSDPMSPHYGQHLTADAVVDLFAPTDEAVEAVKNWVVESGGIAADRLSMSTNRQWLQFEAHTDEVELLLQAKYYSYEHIASGVHVVACPEYHVPVALQKHIDYITPGVKLASLGFDEQVKSLKRRRDLKKRQKNSGTTSPLPPQKAKKTKLQLRARNATSTARPPWVTGGCERFATFECIRTQYGIPPPNHLSTNTSHASIAPVPDNELGIFQSLGMHYAQDDLDIYFSYTAPEIPEGTYPELRAVDGATGPAIGGNTAGPEANLDLEIAMPLVYPQKTVLWQVDDEYYEQAMIRGSTQYPGFFNTAFFDAIDGSYCSFSAFGQTGNCQEAACRDPVYPNPHKGSSGEGPPTSYQGPLMCGTFKPTNVIAISYSNVEQALPAAYLQRQCLEVLKLGLQGVTVVQSSGDNGVGGAPGTRGDPYLGCLGANRTIFSPRSLSDCPYVLSVGATIIKEQPPANSNSSTIVIVDAETPKDHKNANNRKVNTTAFTEAAPTYFSSGGGFSNIFSTPDWQKLAVDEYLGQADLGFTGYSGRLGAGGGFFNKSGRGYPDVSAVGDNTYIVYKGFVMKIAGTSVAAPIWAAVLTLANEARLRANKTTVGFVHPVLYQHPEVFTDVTEGSNPGCGSRGFVATSGWDPVTGLGTPNFPKLRDLFLSLP</sequence>
<keyword evidence="7" id="KW-0865">Zymogen</keyword>
<gene>
    <name evidence="11" type="ORF">SEUCBS140593_002674</name>
</gene>
<accession>A0ABP0B8G4</accession>
<comment type="caution">
    <text evidence="11">The sequence shown here is derived from an EMBL/GenBank/DDBJ whole genome shotgun (WGS) entry which is preliminary data.</text>
</comment>
<name>A0ABP0B8G4_9PEZI</name>
<feature type="active site" description="Charge relay system" evidence="8">
    <location>
        <position position="608"/>
    </location>
</feature>
<feature type="compositionally biased region" description="Basic residues" evidence="9">
    <location>
        <begin position="158"/>
        <end position="167"/>
    </location>
</feature>
<keyword evidence="4 8" id="KW-0378">Hydrolase</keyword>
<dbReference type="Gene3D" id="3.40.50.200">
    <property type="entry name" value="Peptidase S8/S53 domain"/>
    <property type="match status" value="1"/>
</dbReference>
<comment type="subcellular location">
    <subcellularLocation>
        <location evidence="1">Secreted</location>
        <location evidence="1">Extracellular space</location>
    </subcellularLocation>
</comment>
<feature type="binding site" evidence="8">
    <location>
        <position position="668"/>
    </location>
    <ligand>
        <name>Ca(2+)</name>
        <dbReference type="ChEBI" id="CHEBI:29108"/>
    </ligand>
</feature>
<dbReference type="Pfam" id="PF09286">
    <property type="entry name" value="Pro-kuma_activ"/>
    <property type="match status" value="1"/>
</dbReference>
<evidence type="ECO:0000259" key="10">
    <source>
        <dbReference type="PROSITE" id="PS51695"/>
    </source>
</evidence>
<feature type="binding site" evidence="8">
    <location>
        <position position="649"/>
    </location>
    <ligand>
        <name>Ca(2+)</name>
        <dbReference type="ChEBI" id="CHEBI:29108"/>
    </ligand>
</feature>
<dbReference type="PANTHER" id="PTHR14218:SF19">
    <property type="entry name" value="SERINE PROTEASE AORO, PUTATIVE (AFU_ORTHOLOGUE AFUA_6G10250)-RELATED"/>
    <property type="match status" value="1"/>
</dbReference>
<evidence type="ECO:0000256" key="4">
    <source>
        <dbReference type="ARBA" id="ARBA00022801"/>
    </source>
</evidence>
<dbReference type="PANTHER" id="PTHR14218">
    <property type="entry name" value="PROTEASE S8 TRIPEPTIDYL PEPTIDASE I CLN2"/>
    <property type="match status" value="1"/>
</dbReference>
<evidence type="ECO:0000256" key="1">
    <source>
        <dbReference type="ARBA" id="ARBA00004239"/>
    </source>
</evidence>
<dbReference type="InterPro" id="IPR036852">
    <property type="entry name" value="Peptidase_S8/S53_dom_sf"/>
</dbReference>
<dbReference type="InterPro" id="IPR050819">
    <property type="entry name" value="Tripeptidyl-peptidase_I"/>
</dbReference>
<keyword evidence="3 8" id="KW-0479">Metal-binding</keyword>
<keyword evidence="5 8" id="KW-0720">Serine protease</keyword>
<organism evidence="11 12">
    <name type="scientific">Sporothrix eucalyptigena</name>
    <dbReference type="NCBI Taxonomy" id="1812306"/>
    <lineage>
        <taxon>Eukaryota</taxon>
        <taxon>Fungi</taxon>
        <taxon>Dikarya</taxon>
        <taxon>Ascomycota</taxon>
        <taxon>Pezizomycotina</taxon>
        <taxon>Sordariomycetes</taxon>
        <taxon>Sordariomycetidae</taxon>
        <taxon>Ophiostomatales</taxon>
        <taxon>Ophiostomataceae</taxon>
        <taxon>Sporothrix</taxon>
    </lineage>
</organism>
<evidence type="ECO:0000256" key="8">
    <source>
        <dbReference type="PROSITE-ProRule" id="PRU01032"/>
    </source>
</evidence>
<protein>
    <recommendedName>
        <fullName evidence="10">Peptidase S53 domain-containing protein</fullName>
    </recommendedName>
</protein>
<keyword evidence="12" id="KW-1185">Reference proteome</keyword>
<feature type="active site" description="Charge relay system" evidence="8">
    <location>
        <position position="296"/>
    </location>
</feature>
<evidence type="ECO:0000256" key="5">
    <source>
        <dbReference type="ARBA" id="ARBA00022825"/>
    </source>
</evidence>
<evidence type="ECO:0000313" key="11">
    <source>
        <dbReference type="EMBL" id="CAK7215863.1"/>
    </source>
</evidence>
<dbReference type="CDD" id="cd04056">
    <property type="entry name" value="Peptidases_S53"/>
    <property type="match status" value="1"/>
</dbReference>
<feature type="binding site" evidence="8">
    <location>
        <position position="650"/>
    </location>
    <ligand>
        <name>Ca(2+)</name>
        <dbReference type="ChEBI" id="CHEBI:29108"/>
    </ligand>
</feature>
<evidence type="ECO:0000256" key="9">
    <source>
        <dbReference type="SAM" id="MobiDB-lite"/>
    </source>
</evidence>
<feature type="region of interest" description="Disordered" evidence="9">
    <location>
        <begin position="158"/>
        <end position="196"/>
    </location>
</feature>
<dbReference type="SUPFAM" id="SSF52743">
    <property type="entry name" value="Subtilisin-like"/>
    <property type="match status" value="1"/>
</dbReference>
<evidence type="ECO:0000256" key="2">
    <source>
        <dbReference type="ARBA" id="ARBA00022670"/>
    </source>
</evidence>
<dbReference type="SUPFAM" id="SSF54897">
    <property type="entry name" value="Protease propeptides/inhibitors"/>
    <property type="match status" value="1"/>
</dbReference>
<keyword evidence="6 8" id="KW-0106">Calcium</keyword>
<comment type="cofactor">
    <cofactor evidence="8">
        <name>Ca(2+)</name>
        <dbReference type="ChEBI" id="CHEBI:29108"/>
    </cofactor>
    <text evidence="8">Binds 1 Ca(2+) ion per subunit.</text>
</comment>
<dbReference type="CDD" id="cd11377">
    <property type="entry name" value="Pro-peptidase_S53"/>
    <property type="match status" value="1"/>
</dbReference>
<keyword evidence="2 8" id="KW-0645">Protease</keyword>
<feature type="domain" description="Peptidase S53" evidence="10">
    <location>
        <begin position="208"/>
        <end position="690"/>
    </location>
</feature>
<dbReference type="PROSITE" id="PS51695">
    <property type="entry name" value="SEDOLISIN"/>
    <property type="match status" value="1"/>
</dbReference>
<proteinExistence type="predicted"/>
<dbReference type="InterPro" id="IPR015366">
    <property type="entry name" value="S53_propep"/>
</dbReference>
<evidence type="ECO:0000256" key="3">
    <source>
        <dbReference type="ARBA" id="ARBA00022723"/>
    </source>
</evidence>
<feature type="active site" description="Charge relay system" evidence="8">
    <location>
        <position position="300"/>
    </location>
</feature>
<evidence type="ECO:0000256" key="6">
    <source>
        <dbReference type="ARBA" id="ARBA00022837"/>
    </source>
</evidence>
<dbReference type="Proteomes" id="UP001642482">
    <property type="component" value="Unassembled WGS sequence"/>
</dbReference>
<dbReference type="InterPro" id="IPR023828">
    <property type="entry name" value="Peptidase_S8_Ser-AS"/>
</dbReference>
<evidence type="ECO:0000313" key="12">
    <source>
        <dbReference type="Proteomes" id="UP001642482"/>
    </source>
</evidence>
<dbReference type="PROSITE" id="PS00138">
    <property type="entry name" value="SUBTILASE_SER"/>
    <property type="match status" value="1"/>
</dbReference>